<dbReference type="Pfam" id="PF04055">
    <property type="entry name" value="Radical_SAM"/>
    <property type="match status" value="1"/>
</dbReference>
<dbReference type="EC" id="2.8.4.5" evidence="3"/>
<dbReference type="SMART" id="SM00729">
    <property type="entry name" value="Elp3"/>
    <property type="match status" value="1"/>
</dbReference>
<dbReference type="Pfam" id="PF00919">
    <property type="entry name" value="UPF0004"/>
    <property type="match status" value="1"/>
</dbReference>
<dbReference type="PANTHER" id="PTHR11918:SF45">
    <property type="entry name" value="THREONYLCARBAMOYLADENOSINE TRNA METHYLTHIOTRANSFERASE"/>
    <property type="match status" value="1"/>
</dbReference>
<feature type="domain" description="Radical SAM core" evidence="17">
    <location>
        <begin position="141"/>
        <end position="375"/>
    </location>
</feature>
<dbReference type="InterPro" id="IPR038135">
    <property type="entry name" value="Methylthiotransferase_N_sf"/>
</dbReference>
<dbReference type="InterPro" id="IPR007197">
    <property type="entry name" value="rSAM"/>
</dbReference>
<comment type="catalytic activity">
    <reaction evidence="13">
        <text>N(6)-L-threonylcarbamoyladenosine(37) in tRNA + (sulfur carrier)-SH + AH2 + 2 S-adenosyl-L-methionine = 2-methylsulfanyl-N(6)-L-threonylcarbamoyladenosine(37) in tRNA + (sulfur carrier)-H + 5'-deoxyadenosine + L-methionine + A + S-adenosyl-L-homocysteine + 2 H(+)</text>
        <dbReference type="Rhea" id="RHEA:37075"/>
        <dbReference type="Rhea" id="RHEA-COMP:10163"/>
        <dbReference type="Rhea" id="RHEA-COMP:11092"/>
        <dbReference type="Rhea" id="RHEA-COMP:14737"/>
        <dbReference type="Rhea" id="RHEA-COMP:14739"/>
        <dbReference type="ChEBI" id="CHEBI:13193"/>
        <dbReference type="ChEBI" id="CHEBI:15378"/>
        <dbReference type="ChEBI" id="CHEBI:17319"/>
        <dbReference type="ChEBI" id="CHEBI:17499"/>
        <dbReference type="ChEBI" id="CHEBI:29917"/>
        <dbReference type="ChEBI" id="CHEBI:57844"/>
        <dbReference type="ChEBI" id="CHEBI:57856"/>
        <dbReference type="ChEBI" id="CHEBI:59789"/>
        <dbReference type="ChEBI" id="CHEBI:64428"/>
        <dbReference type="ChEBI" id="CHEBI:74418"/>
        <dbReference type="ChEBI" id="CHEBI:74420"/>
        <dbReference type="EC" id="2.8.4.5"/>
    </reaction>
</comment>
<dbReference type="NCBIfam" id="TIGR00089">
    <property type="entry name" value="MiaB/RimO family radical SAM methylthiotransferase"/>
    <property type="match status" value="1"/>
</dbReference>
<comment type="function">
    <text evidence="2">Catalyzes the methylthiolation of N6-threonylcarbamoyladenosine (t(6)A), leading to the formation of 2-methylthio-N6-threonylcarbamoyladenosine (ms(2)t(6)A) at position 37 in tRNAs that read codons beginning with adenine.</text>
</comment>
<name>A0A1M6TMQ3_9FIRM</name>
<evidence type="ECO:0000256" key="7">
    <source>
        <dbReference type="ARBA" id="ARBA00022691"/>
    </source>
</evidence>
<accession>A0A1M6TMQ3</accession>
<evidence type="ECO:0000256" key="11">
    <source>
        <dbReference type="ARBA" id="ARBA00023014"/>
    </source>
</evidence>
<dbReference type="GO" id="GO:0051539">
    <property type="term" value="F:4 iron, 4 sulfur cluster binding"/>
    <property type="evidence" value="ECO:0007669"/>
    <property type="project" value="UniProtKB-KW"/>
</dbReference>
<feature type="domain" description="MTTase N-terminal" evidence="16">
    <location>
        <begin position="2"/>
        <end position="114"/>
    </location>
</feature>
<evidence type="ECO:0000256" key="4">
    <source>
        <dbReference type="ARBA" id="ARBA00022485"/>
    </source>
</evidence>
<evidence type="ECO:0000256" key="9">
    <source>
        <dbReference type="ARBA" id="ARBA00022723"/>
    </source>
</evidence>
<dbReference type="Gene3D" id="3.80.30.20">
    <property type="entry name" value="tm_1862 like domain"/>
    <property type="match status" value="1"/>
</dbReference>
<evidence type="ECO:0000256" key="5">
    <source>
        <dbReference type="ARBA" id="ARBA00022490"/>
    </source>
</evidence>
<comment type="cofactor">
    <cofactor evidence="1">
        <name>[4Fe-4S] cluster</name>
        <dbReference type="ChEBI" id="CHEBI:49883"/>
    </cofactor>
</comment>
<dbReference type="STRING" id="1121950.SAMN02745243_03273"/>
<dbReference type="OrthoDB" id="9805215at2"/>
<dbReference type="InterPro" id="IPR005839">
    <property type="entry name" value="Methylthiotransferase"/>
</dbReference>
<dbReference type="AlphaFoldDB" id="A0A1M6TMQ3"/>
<dbReference type="SFLD" id="SFLDG01061">
    <property type="entry name" value="methylthiotransferase"/>
    <property type="match status" value="1"/>
</dbReference>
<keyword evidence="10" id="KW-0408">Iron</keyword>
<dbReference type="SFLD" id="SFLDS00029">
    <property type="entry name" value="Radical_SAM"/>
    <property type="match status" value="1"/>
</dbReference>
<dbReference type="PROSITE" id="PS51449">
    <property type="entry name" value="MTTASE_N"/>
    <property type="match status" value="1"/>
</dbReference>
<comment type="similarity">
    <text evidence="14">Belongs to the methylthiotransferase family. MtaB subfamily.</text>
</comment>
<evidence type="ECO:0000256" key="3">
    <source>
        <dbReference type="ARBA" id="ARBA00013273"/>
    </source>
</evidence>
<keyword evidence="11" id="KW-0411">Iron-sulfur</keyword>
<evidence type="ECO:0000313" key="19">
    <source>
        <dbReference type="Proteomes" id="UP000184301"/>
    </source>
</evidence>
<dbReference type="InterPro" id="IPR020612">
    <property type="entry name" value="Methylthiotransferase_CS"/>
</dbReference>
<evidence type="ECO:0000256" key="14">
    <source>
        <dbReference type="ARBA" id="ARBA00061574"/>
    </source>
</evidence>
<organism evidence="18 19">
    <name type="scientific">Hespellia stercorisuis DSM 15480</name>
    <dbReference type="NCBI Taxonomy" id="1121950"/>
    <lineage>
        <taxon>Bacteria</taxon>
        <taxon>Bacillati</taxon>
        <taxon>Bacillota</taxon>
        <taxon>Clostridia</taxon>
        <taxon>Lachnospirales</taxon>
        <taxon>Lachnospiraceae</taxon>
        <taxon>Hespellia</taxon>
    </lineage>
</organism>
<evidence type="ECO:0000259" key="17">
    <source>
        <dbReference type="PROSITE" id="PS51918"/>
    </source>
</evidence>
<keyword evidence="19" id="KW-1185">Reference proteome</keyword>
<dbReference type="InterPro" id="IPR058240">
    <property type="entry name" value="rSAM_sf"/>
</dbReference>
<dbReference type="InterPro" id="IPR023404">
    <property type="entry name" value="rSAM_horseshoe"/>
</dbReference>
<dbReference type="InterPro" id="IPR034557">
    <property type="entry name" value="ThrcA_tRNA_MEthiotransferase"/>
</dbReference>
<proteinExistence type="inferred from homology"/>
<evidence type="ECO:0000256" key="6">
    <source>
        <dbReference type="ARBA" id="ARBA00022679"/>
    </source>
</evidence>
<evidence type="ECO:0000256" key="2">
    <source>
        <dbReference type="ARBA" id="ARBA00002399"/>
    </source>
</evidence>
<keyword evidence="4" id="KW-0004">4Fe-4S</keyword>
<keyword evidence="5" id="KW-0963">Cytoplasm</keyword>
<dbReference type="FunFam" id="3.40.50.12160:FF:000004">
    <property type="entry name" value="Threonylcarbamoyladenosine tRNA methylthiotransferase MtaB"/>
    <property type="match status" value="1"/>
</dbReference>
<dbReference type="InterPro" id="IPR006638">
    <property type="entry name" value="Elp3/MiaA/NifB-like_rSAM"/>
</dbReference>
<dbReference type="NCBIfam" id="TIGR01579">
    <property type="entry name" value="MiaB-like-C"/>
    <property type="match status" value="1"/>
</dbReference>
<dbReference type="SFLD" id="SFLDF00295">
    <property type="entry name" value="threonylcarbamoyladenosine_tRN"/>
    <property type="match status" value="1"/>
</dbReference>
<dbReference type="CDD" id="cd01335">
    <property type="entry name" value="Radical_SAM"/>
    <property type="match status" value="1"/>
</dbReference>
<keyword evidence="9" id="KW-0479">Metal-binding</keyword>
<evidence type="ECO:0000256" key="1">
    <source>
        <dbReference type="ARBA" id="ARBA00001966"/>
    </source>
</evidence>
<dbReference type="PANTHER" id="PTHR11918">
    <property type="entry name" value="RADICAL SAM PROTEINS"/>
    <property type="match status" value="1"/>
</dbReference>
<dbReference type="SUPFAM" id="SSF102114">
    <property type="entry name" value="Radical SAM enzymes"/>
    <property type="match status" value="1"/>
</dbReference>
<keyword evidence="7" id="KW-0949">S-adenosyl-L-methionine</keyword>
<dbReference type="GO" id="GO:0046872">
    <property type="term" value="F:metal ion binding"/>
    <property type="evidence" value="ECO:0007669"/>
    <property type="project" value="UniProtKB-KW"/>
</dbReference>
<sequence>MKKVALHNLGCKVNAYETEAMQELLEKEGYEIVPFKEGADIYVINTCTVTNMADRKSRQMLHRAKKMNPDAIVVAAGCYVQAQSEKGEIDDSIDIVIGNNKKQDLIAVLREYEQNHAECVSENVIDINHTKEYENLHLSRTAEHTRAYIKVQDGCNQFCTYCIIPYARGRVRSRDKAEIVAEVTGLSENGYKEVVLTGIHLSSYGIDFPEERAENLLSLIEAVHGVNGIERIRLGSLEPRIVTEEFAKAISQMPKLCPHFHLSLQSGCDATLKRMNRRYSSAEYREKCELLRKYFEMPALTTDVIVGFPGESEEEYAQSKAFVDSLNFYETHIFKYSKRKGTKAAVMENQIPEDVKTARSNEMIAMGHEKQKTYESWFCGRQVEVLVEEQIRLDESTVWTGYTREYMKVALQSDRNLQNCVVKVEIDNDSQIMH</sequence>
<dbReference type="RefSeq" id="WP_073112427.1">
    <property type="nucleotide sequence ID" value="NZ_FQZY01000061.1"/>
</dbReference>
<evidence type="ECO:0000256" key="8">
    <source>
        <dbReference type="ARBA" id="ARBA00022694"/>
    </source>
</evidence>
<dbReference type="FunFam" id="3.80.30.20:FF:000001">
    <property type="entry name" value="tRNA-2-methylthio-N(6)-dimethylallyladenosine synthase 2"/>
    <property type="match status" value="1"/>
</dbReference>
<evidence type="ECO:0000313" key="18">
    <source>
        <dbReference type="EMBL" id="SHK58332.1"/>
    </source>
</evidence>
<dbReference type="InterPro" id="IPR006467">
    <property type="entry name" value="MiaB-like_bact"/>
</dbReference>
<evidence type="ECO:0000256" key="12">
    <source>
        <dbReference type="ARBA" id="ARBA00031213"/>
    </source>
</evidence>
<dbReference type="Proteomes" id="UP000184301">
    <property type="component" value="Unassembled WGS sequence"/>
</dbReference>
<dbReference type="Gene3D" id="3.40.50.12160">
    <property type="entry name" value="Methylthiotransferase, N-terminal domain"/>
    <property type="match status" value="1"/>
</dbReference>
<dbReference type="EMBL" id="FQZY01000061">
    <property type="protein sequence ID" value="SHK58332.1"/>
    <property type="molecule type" value="Genomic_DNA"/>
</dbReference>
<gene>
    <name evidence="18" type="ORF">SAMN02745243_03273</name>
</gene>
<dbReference type="PROSITE" id="PS51918">
    <property type="entry name" value="RADICAL_SAM"/>
    <property type="match status" value="1"/>
</dbReference>
<evidence type="ECO:0000259" key="16">
    <source>
        <dbReference type="PROSITE" id="PS51449"/>
    </source>
</evidence>
<dbReference type="PROSITE" id="PS01278">
    <property type="entry name" value="MTTASE_RADICAL"/>
    <property type="match status" value="1"/>
</dbReference>
<dbReference type="InterPro" id="IPR013848">
    <property type="entry name" value="Methylthiotransferase_N"/>
</dbReference>
<evidence type="ECO:0000256" key="13">
    <source>
        <dbReference type="ARBA" id="ARBA00051661"/>
    </source>
</evidence>
<dbReference type="SFLD" id="SFLDG01082">
    <property type="entry name" value="B12-binding_domain_containing"/>
    <property type="match status" value="1"/>
</dbReference>
<keyword evidence="8" id="KW-0819">tRNA processing</keyword>
<keyword evidence="6 18" id="KW-0808">Transferase</keyword>
<dbReference type="GO" id="GO:0035598">
    <property type="term" value="F:tRNA (N(6)-L-threonylcarbamoyladenosine(37)-C(2))-methylthiotransferase activity"/>
    <property type="evidence" value="ECO:0007669"/>
    <property type="project" value="UniProtKB-EC"/>
</dbReference>
<evidence type="ECO:0000256" key="15">
    <source>
        <dbReference type="ARBA" id="ARBA00069898"/>
    </source>
</evidence>
<evidence type="ECO:0000256" key="10">
    <source>
        <dbReference type="ARBA" id="ARBA00023004"/>
    </source>
</evidence>
<reference evidence="18 19" key="1">
    <citation type="submission" date="2016-11" db="EMBL/GenBank/DDBJ databases">
        <authorList>
            <person name="Jaros S."/>
            <person name="Januszkiewicz K."/>
            <person name="Wedrychowicz H."/>
        </authorList>
    </citation>
    <scope>NUCLEOTIDE SEQUENCE [LARGE SCALE GENOMIC DNA]</scope>
    <source>
        <strain evidence="18 19">DSM 15480</strain>
    </source>
</reference>
<protein>
    <recommendedName>
        <fullName evidence="15">Threonylcarbamoyladenosine tRNA methylthiotransferase MtaB</fullName>
        <ecNumber evidence="3">2.8.4.5</ecNumber>
    </recommendedName>
    <alternativeName>
        <fullName evidence="12">tRNA-t(6)A37 methylthiotransferase</fullName>
    </alternativeName>
</protein>